<organism evidence="2 3">
    <name type="scientific">Solanum bulbocastanum</name>
    <name type="common">Wild potato</name>
    <dbReference type="NCBI Taxonomy" id="147425"/>
    <lineage>
        <taxon>Eukaryota</taxon>
        <taxon>Viridiplantae</taxon>
        <taxon>Streptophyta</taxon>
        <taxon>Embryophyta</taxon>
        <taxon>Tracheophyta</taxon>
        <taxon>Spermatophyta</taxon>
        <taxon>Magnoliopsida</taxon>
        <taxon>eudicotyledons</taxon>
        <taxon>Gunneridae</taxon>
        <taxon>Pentapetalae</taxon>
        <taxon>asterids</taxon>
        <taxon>lamiids</taxon>
        <taxon>Solanales</taxon>
        <taxon>Solanaceae</taxon>
        <taxon>Solanoideae</taxon>
        <taxon>Solaneae</taxon>
        <taxon>Solanum</taxon>
    </lineage>
</organism>
<accession>A0AAN8TGI4</accession>
<feature type="region of interest" description="Disordered" evidence="1">
    <location>
        <begin position="1"/>
        <end position="40"/>
    </location>
</feature>
<reference evidence="2 3" key="1">
    <citation type="submission" date="2024-02" db="EMBL/GenBank/DDBJ databases">
        <title>de novo genome assembly of Solanum bulbocastanum strain 11H21.</title>
        <authorList>
            <person name="Hosaka A.J."/>
        </authorList>
    </citation>
    <scope>NUCLEOTIDE SEQUENCE [LARGE SCALE GENOMIC DNA]</scope>
    <source>
        <tissue evidence="2">Young leaves</tissue>
    </source>
</reference>
<dbReference type="EMBL" id="JBANQN010000007">
    <property type="protein sequence ID" value="KAK6784223.1"/>
    <property type="molecule type" value="Genomic_DNA"/>
</dbReference>
<protein>
    <submittedName>
        <fullName evidence="2">Uncharacterized protein</fullName>
    </submittedName>
</protein>
<name>A0AAN8TGI4_SOLBU</name>
<evidence type="ECO:0000256" key="1">
    <source>
        <dbReference type="SAM" id="MobiDB-lite"/>
    </source>
</evidence>
<dbReference type="AlphaFoldDB" id="A0AAN8TGI4"/>
<sequence>MPTELSGMPLRPSDLSYSMWNSNSYNPQEGASPDSSANSL</sequence>
<dbReference type="Proteomes" id="UP001371456">
    <property type="component" value="Unassembled WGS sequence"/>
</dbReference>
<feature type="compositionally biased region" description="Polar residues" evidence="1">
    <location>
        <begin position="15"/>
        <end position="40"/>
    </location>
</feature>
<evidence type="ECO:0000313" key="3">
    <source>
        <dbReference type="Proteomes" id="UP001371456"/>
    </source>
</evidence>
<proteinExistence type="predicted"/>
<gene>
    <name evidence="2" type="ORF">RDI58_017677</name>
</gene>
<evidence type="ECO:0000313" key="2">
    <source>
        <dbReference type="EMBL" id="KAK6784223.1"/>
    </source>
</evidence>
<comment type="caution">
    <text evidence="2">The sequence shown here is derived from an EMBL/GenBank/DDBJ whole genome shotgun (WGS) entry which is preliminary data.</text>
</comment>
<keyword evidence="3" id="KW-1185">Reference proteome</keyword>